<evidence type="ECO:0000313" key="2">
    <source>
        <dbReference type="Proteomes" id="UP000230611"/>
    </source>
</evidence>
<comment type="caution">
    <text evidence="1">The sequence shown here is derived from an EMBL/GenBank/DDBJ whole genome shotgun (WGS) entry which is preliminary data.</text>
</comment>
<name>A0A2M8AG42_9BACT</name>
<sequence length="285" mass="33491">MINIDENTIKEAEERIKIFNQSNDYGAAYLYYKKLSDEVKMIDLDTKKNNQAFFNKINQQIIKLKFISLNYFNDFEEISELIGKYFNIALQLQDYNPWERIKVNLLATSDVKESDKAKKLIKSKLINSDCRILDTNKYKDIKDFPVTIADWLKNYHANLGLKKVDNLKRIEYLTNSQFIKPLAEEDKNKLKILFNFYEKIKIPSSDRYGYEGEMPMVFDGENVIFKNGEVEEISPDIFKMIRKVKVVDANTQYNQIEELKQLAANYPAGSLERKAVEEEIKKLEL</sequence>
<proteinExistence type="predicted"/>
<dbReference type="EMBL" id="PFUO01000102">
    <property type="protein sequence ID" value="PJB16414.1"/>
    <property type="molecule type" value="Genomic_DNA"/>
</dbReference>
<reference evidence="2" key="1">
    <citation type="submission" date="2017-09" db="EMBL/GenBank/DDBJ databases">
        <title>Depth-based differentiation of microbial function through sediment-hosted aquifers and enrichment of novel symbionts in the deep terrestrial subsurface.</title>
        <authorList>
            <person name="Probst A.J."/>
            <person name="Ladd B."/>
            <person name="Jarett J.K."/>
            <person name="Geller-Mcgrath D.E."/>
            <person name="Sieber C.M.K."/>
            <person name="Emerson J.B."/>
            <person name="Anantharaman K."/>
            <person name="Thomas B.C."/>
            <person name="Malmstrom R."/>
            <person name="Stieglmeier M."/>
            <person name="Klingl A."/>
            <person name="Woyke T."/>
            <person name="Ryan C.M."/>
            <person name="Banfield J.F."/>
        </authorList>
    </citation>
    <scope>NUCLEOTIDE SEQUENCE [LARGE SCALE GENOMIC DNA]</scope>
</reference>
<gene>
    <name evidence="1" type="ORF">CO116_02200</name>
</gene>
<accession>A0A2M8AG42</accession>
<organism evidence="1 2">
    <name type="scientific">Candidatus Falkowbacteria bacterium CG_4_9_14_3_um_filter_38_19</name>
    <dbReference type="NCBI Taxonomy" id="1974559"/>
    <lineage>
        <taxon>Bacteria</taxon>
        <taxon>Candidatus Falkowiibacteriota</taxon>
    </lineage>
</organism>
<dbReference type="AlphaFoldDB" id="A0A2M8AG42"/>
<protein>
    <submittedName>
        <fullName evidence="1">Uncharacterized protein</fullName>
    </submittedName>
</protein>
<dbReference type="Proteomes" id="UP000230611">
    <property type="component" value="Unassembled WGS sequence"/>
</dbReference>
<evidence type="ECO:0000313" key="1">
    <source>
        <dbReference type="EMBL" id="PJB16414.1"/>
    </source>
</evidence>